<keyword evidence="4" id="KW-0347">Helicase</keyword>
<name>A0ABU3KJP5_9BURK</name>
<comment type="similarity">
    <text evidence="1">Belongs to the DNA2/NAM7 helicase family.</text>
</comment>
<keyword evidence="3" id="KW-0378">Hydrolase</keyword>
<dbReference type="InterPro" id="IPR041677">
    <property type="entry name" value="DNA2/NAM7_AAA_11"/>
</dbReference>
<dbReference type="PANTHER" id="PTHR43788:SF8">
    <property type="entry name" value="DNA-BINDING PROTEIN SMUBP-2"/>
    <property type="match status" value="1"/>
</dbReference>
<feature type="domain" description="DNA2/NAM7 helicase helicase" evidence="6">
    <location>
        <begin position="1068"/>
        <end position="1104"/>
    </location>
</feature>
<dbReference type="EMBL" id="JAVBIK010000001">
    <property type="protein sequence ID" value="MDT7517962.1"/>
    <property type="molecule type" value="Genomic_DNA"/>
</dbReference>
<dbReference type="Gene3D" id="3.40.960.10">
    <property type="entry name" value="VSR Endonuclease"/>
    <property type="match status" value="1"/>
</dbReference>
<organism evidence="9 10">
    <name type="scientific">Rhodoferax potami</name>
    <dbReference type="NCBI Taxonomy" id="3068338"/>
    <lineage>
        <taxon>Bacteria</taxon>
        <taxon>Pseudomonadati</taxon>
        <taxon>Pseudomonadota</taxon>
        <taxon>Betaproteobacteria</taxon>
        <taxon>Burkholderiales</taxon>
        <taxon>Comamonadaceae</taxon>
        <taxon>Rhodoferax</taxon>
    </lineage>
</organism>
<keyword evidence="10" id="KW-1185">Reference proteome</keyword>
<feature type="domain" description="DNA2/NAM7 helicase-like C-terminal" evidence="7">
    <location>
        <begin position="1148"/>
        <end position="1315"/>
    </location>
</feature>
<dbReference type="Pfam" id="PF13087">
    <property type="entry name" value="AAA_12"/>
    <property type="match status" value="1"/>
</dbReference>
<dbReference type="InterPro" id="IPR041679">
    <property type="entry name" value="DNA2/NAM7-like_C"/>
</dbReference>
<dbReference type="SUPFAM" id="SSF52540">
    <property type="entry name" value="P-loop containing nucleoside triphosphate hydrolases"/>
    <property type="match status" value="1"/>
</dbReference>
<comment type="caution">
    <text evidence="9">The sequence shown here is derived from an EMBL/GenBank/DDBJ whole genome shotgun (WGS) entry which is preliminary data.</text>
</comment>
<dbReference type="Proteomes" id="UP001321700">
    <property type="component" value="Unassembled WGS sequence"/>
</dbReference>
<evidence type="ECO:0000256" key="3">
    <source>
        <dbReference type="ARBA" id="ARBA00022801"/>
    </source>
</evidence>
<gene>
    <name evidence="9" type="ORF">RAE19_04285</name>
</gene>
<feature type="domain" description="Restriction endonuclease type II-like" evidence="8">
    <location>
        <begin position="1359"/>
        <end position="1452"/>
    </location>
</feature>
<dbReference type="RefSeq" id="WP_313873748.1">
    <property type="nucleotide sequence ID" value="NZ_JAVBIK010000001.1"/>
</dbReference>
<keyword evidence="5" id="KW-0067">ATP-binding</keyword>
<sequence length="1495" mass="167889">MAEASTFVIDLLTYIEEVEKLKTKPAFTVPTEFFVAFQQDLKGLPEIRFNVQVEGDDVWLKVPRLQEIGAPDPGEALRQWVTLPKTPEKVPELKAECVLFEGKREVSREQLQDRPDVKELFDWYVENQWEPWAAAEKPRRKSISLYNKLFALQQTISSEGAETPLELAWGLGYSTWKKEGQANSVKYPLLVQSCEITLNPRTFDLEVRPRDVDTRLEVDCYAEMDVPGVKPIEEFWKSFQATSQNRVNPFEDSTFEGVLKAAVGHLDPSGKYEVRTDDVTLPAVGDKLLATNTWVLFGRKRSGDIFLEDIRRLKKTVEATETLPNVIRSFVEEGDASVRVRPEVQFRGLSTSDGSNAAKELYFPMAYNDEQVSIIQKLEANDGVVVQGPPGTGKTHTIANVICHYLAMGKRVLVTSKGETALSVLQEKLPERIRPLSVALLSEEREGMKQFEHAIQTIATGVEGLQPHRIEAHIVSLDAELNQLHAKISHVDRSIAAHAASHMRQYKFQGREISPEEIAKLVIEQADEHQWFDDNVSDQKGEALSFTDADITGLRQARAKVGADIAYLTASLPPNDDLPSWSDLIGLHKDIVKAKSIESKVEAGAIISLVDSKYETFNRAQELLTFLDEYLALKGRLLGDAIGRTLATRLAELQEHDPVLTGLLGVCGSFRDIEAKRKEFVAKAISVPDLAERNPDFIEALTRLMNGKGAFLLPFGKGEARQLVASVTLLGGAPQRTEDWQEVNTYVQWRLNAHREVARWAAISTEFGLSCQIAEIETTVRSVVQQQAWVDDAKRFVFEMDRQMHGRVQAVCGKQVADAVTEQGDGYLVEVRASLNAHLERGQLGYAIKRAGDVLDKLRDRSGLVVDQLREFLTRELGSPVSVESDLQANWLAIQRDLSRLNGLRSSFDEIDRVTNLIFSAGAENWASRLRTVAVSGDSDAVLPVRWREAWSWRIAYLFLEKIDVHQKIRDLFGERRTLTASLSRTYQDLVAEKTWLGVFNNSPQSIRQALQAYLNSIQAMGSGTGIRAVRHRRHAREAMLKAYMAVPCWVLPQWRVSETLPPEIGLFDLVIIDEASQSDIWALPALLRGKKLLVVGDHKQVSPGAVGLAEQRIIDLEQRFLRSQFHGAQMTPDKSVYDLARVVFAGNSVMLKEHFRCVPAIIEFSNREFYSGDIKPLRVPKANERLDPPLIDVRVKGGYRKGDTNPAEAQAIVQEIEKILTTPEMDGRSIGIVTLLGTEQAKLINDLINERVSPGDIVSRKIAVGPPPVFQGRERDIMMVSMVLAPGDRTASAVAGQQQRFNVALSRARDRMYLFRSVADNAFSEDSLSGKVMRHFRQPFNQDARQVERLRDLCESAFERDMFDEITKRGYRIQPQVPCGSYRIDFVIEGSEGRRLAVECDGDRFHGPGQWSDDMARQRVLERAGWTFWRCFASSFARRRSEVLDDLWSTLAGLGIEPLGADFVDNTAWVETRDVDPFGVDVTVSEPVVEVALP</sequence>
<evidence type="ECO:0000259" key="8">
    <source>
        <dbReference type="Pfam" id="PF18741"/>
    </source>
</evidence>
<dbReference type="Gene3D" id="3.40.50.300">
    <property type="entry name" value="P-loop containing nucleotide triphosphate hydrolases"/>
    <property type="match status" value="3"/>
</dbReference>
<dbReference type="Pfam" id="PF18741">
    <property type="entry name" value="MTES_1575"/>
    <property type="match status" value="1"/>
</dbReference>
<evidence type="ECO:0000256" key="5">
    <source>
        <dbReference type="ARBA" id="ARBA00022840"/>
    </source>
</evidence>
<reference evidence="9 10" key="1">
    <citation type="submission" date="2023-08" db="EMBL/GenBank/DDBJ databases">
        <title>Rhodoferax potami sp. nov. and Rhodoferax mekongensis sp. nov., isolated from the Mekong River in Thailand.</title>
        <authorList>
            <person name="Kitikhun S."/>
            <person name="Charoenyingcharoen P."/>
            <person name="Siriarchawattana P."/>
            <person name="Likhitrattanapisal S."/>
            <person name="Nilsakha T."/>
            <person name="Chanpet A."/>
            <person name="Rattanawaree P."/>
            <person name="Ingsriswang S."/>
        </authorList>
    </citation>
    <scope>NUCLEOTIDE SEQUENCE [LARGE SCALE GENOMIC DNA]</scope>
    <source>
        <strain evidence="9 10">TBRC 17660</strain>
    </source>
</reference>
<evidence type="ECO:0000256" key="1">
    <source>
        <dbReference type="ARBA" id="ARBA00007913"/>
    </source>
</evidence>
<proteinExistence type="inferred from homology"/>
<evidence type="ECO:0000259" key="6">
    <source>
        <dbReference type="Pfam" id="PF13086"/>
    </source>
</evidence>
<dbReference type="PANTHER" id="PTHR43788">
    <property type="entry name" value="DNA2/NAM7 HELICASE FAMILY MEMBER"/>
    <property type="match status" value="1"/>
</dbReference>
<dbReference type="Pfam" id="PF13086">
    <property type="entry name" value="AAA_11"/>
    <property type="match status" value="2"/>
</dbReference>
<dbReference type="InterPro" id="IPR027417">
    <property type="entry name" value="P-loop_NTPase"/>
</dbReference>
<accession>A0ABU3KJP5</accession>
<evidence type="ECO:0000256" key="2">
    <source>
        <dbReference type="ARBA" id="ARBA00022741"/>
    </source>
</evidence>
<dbReference type="InterPro" id="IPR050534">
    <property type="entry name" value="Coronavir_polyprotein_1ab"/>
</dbReference>
<dbReference type="InterPro" id="IPR049468">
    <property type="entry name" value="Restrct_endonuc-II-like_dom"/>
</dbReference>
<evidence type="ECO:0000313" key="10">
    <source>
        <dbReference type="Proteomes" id="UP001321700"/>
    </source>
</evidence>
<protein>
    <submittedName>
        <fullName evidence="9">AAA domain-containing protein</fullName>
    </submittedName>
</protein>
<dbReference type="InterPro" id="IPR011335">
    <property type="entry name" value="Restrct_endonuc-II-like"/>
</dbReference>
<feature type="domain" description="DNA2/NAM7 helicase helicase" evidence="6">
    <location>
        <begin position="367"/>
        <end position="497"/>
    </location>
</feature>
<dbReference type="SUPFAM" id="SSF52980">
    <property type="entry name" value="Restriction endonuclease-like"/>
    <property type="match status" value="1"/>
</dbReference>
<dbReference type="InterPro" id="IPR047187">
    <property type="entry name" value="SF1_C_Upf1"/>
</dbReference>
<evidence type="ECO:0000313" key="9">
    <source>
        <dbReference type="EMBL" id="MDT7517962.1"/>
    </source>
</evidence>
<keyword evidence="2" id="KW-0547">Nucleotide-binding</keyword>
<evidence type="ECO:0000256" key="4">
    <source>
        <dbReference type="ARBA" id="ARBA00022806"/>
    </source>
</evidence>
<evidence type="ECO:0000259" key="7">
    <source>
        <dbReference type="Pfam" id="PF13087"/>
    </source>
</evidence>
<dbReference type="CDD" id="cd18808">
    <property type="entry name" value="SF1_C_Upf1"/>
    <property type="match status" value="1"/>
</dbReference>